<dbReference type="EMBL" id="CAKLDI010000002">
    <property type="protein sequence ID" value="CAH0535086.1"/>
    <property type="molecule type" value="Genomic_DNA"/>
</dbReference>
<dbReference type="InterPro" id="IPR037185">
    <property type="entry name" value="EmrE-like"/>
</dbReference>
<accession>A0ABN8DVF2</accession>
<evidence type="ECO:0000256" key="2">
    <source>
        <dbReference type="ARBA" id="ARBA00022475"/>
    </source>
</evidence>
<keyword evidence="2" id="KW-1003">Cell membrane</keyword>
<feature type="transmembrane region" description="Helical" evidence="7">
    <location>
        <begin position="65"/>
        <end position="84"/>
    </location>
</feature>
<feature type="transmembrane region" description="Helical" evidence="7">
    <location>
        <begin position="119"/>
        <end position="138"/>
    </location>
</feature>
<gene>
    <name evidence="9" type="ORF">VST7929_02747</name>
</gene>
<reference evidence="9" key="1">
    <citation type="submission" date="2021-11" db="EMBL/GenBank/DDBJ databases">
        <authorList>
            <person name="Rodrigo-Torres L."/>
            <person name="Arahal R. D."/>
            <person name="Lucena T."/>
        </authorList>
    </citation>
    <scope>NUCLEOTIDE SEQUENCE</scope>
    <source>
        <strain evidence="9">CECT 7929</strain>
    </source>
</reference>
<feature type="region of interest" description="Disordered" evidence="6">
    <location>
        <begin position="302"/>
        <end position="322"/>
    </location>
</feature>
<keyword evidence="10" id="KW-1185">Reference proteome</keyword>
<feature type="domain" description="EamA" evidence="8">
    <location>
        <begin position="5"/>
        <end position="135"/>
    </location>
</feature>
<dbReference type="PANTHER" id="PTHR42920">
    <property type="entry name" value="OS03G0707200 PROTEIN-RELATED"/>
    <property type="match status" value="1"/>
</dbReference>
<evidence type="ECO:0000313" key="9">
    <source>
        <dbReference type="EMBL" id="CAH0535086.1"/>
    </source>
</evidence>
<comment type="subcellular location">
    <subcellularLocation>
        <location evidence="1">Cell membrane</location>
        <topology evidence="1">Multi-pass membrane protein</topology>
    </subcellularLocation>
</comment>
<evidence type="ECO:0000256" key="4">
    <source>
        <dbReference type="ARBA" id="ARBA00022989"/>
    </source>
</evidence>
<feature type="transmembrane region" description="Helical" evidence="7">
    <location>
        <begin position="150"/>
        <end position="169"/>
    </location>
</feature>
<evidence type="ECO:0000313" key="10">
    <source>
        <dbReference type="Proteomes" id="UP000838672"/>
    </source>
</evidence>
<feature type="transmembrane region" description="Helical" evidence="7">
    <location>
        <begin position="33"/>
        <end position="53"/>
    </location>
</feature>
<dbReference type="PANTHER" id="PTHR42920:SF11">
    <property type="entry name" value="INNER MEMBRANE PROTEIN YTFF"/>
    <property type="match status" value="1"/>
</dbReference>
<feature type="transmembrane region" description="Helical" evidence="7">
    <location>
        <begin position="90"/>
        <end position="112"/>
    </location>
</feature>
<keyword evidence="4 7" id="KW-1133">Transmembrane helix</keyword>
<evidence type="ECO:0000259" key="8">
    <source>
        <dbReference type="Pfam" id="PF00892"/>
    </source>
</evidence>
<proteinExistence type="predicted"/>
<organism evidence="9 10">
    <name type="scientific">Vibrio stylophorae</name>
    <dbReference type="NCBI Taxonomy" id="659351"/>
    <lineage>
        <taxon>Bacteria</taxon>
        <taxon>Pseudomonadati</taxon>
        <taxon>Pseudomonadota</taxon>
        <taxon>Gammaproteobacteria</taxon>
        <taxon>Vibrionales</taxon>
        <taxon>Vibrionaceae</taxon>
        <taxon>Vibrio</taxon>
    </lineage>
</organism>
<protein>
    <recommendedName>
        <fullName evidence="8">EamA domain-containing protein</fullName>
    </recommendedName>
</protein>
<evidence type="ECO:0000256" key="5">
    <source>
        <dbReference type="ARBA" id="ARBA00023136"/>
    </source>
</evidence>
<feature type="domain" description="EamA" evidence="8">
    <location>
        <begin position="151"/>
        <end position="281"/>
    </location>
</feature>
<keyword evidence="5 7" id="KW-0472">Membrane</keyword>
<dbReference type="SUPFAM" id="SSF103481">
    <property type="entry name" value="Multidrug resistance efflux transporter EmrE"/>
    <property type="match status" value="2"/>
</dbReference>
<dbReference type="InterPro" id="IPR051258">
    <property type="entry name" value="Diverse_Substrate_Transporter"/>
</dbReference>
<dbReference type="Gene3D" id="1.10.3730.20">
    <property type="match status" value="1"/>
</dbReference>
<feature type="transmembrane region" description="Helical" evidence="7">
    <location>
        <begin position="176"/>
        <end position="197"/>
    </location>
</feature>
<comment type="caution">
    <text evidence="9">The sequence shown here is derived from an EMBL/GenBank/DDBJ whole genome shotgun (WGS) entry which is preliminary data.</text>
</comment>
<feature type="transmembrane region" description="Helical" evidence="7">
    <location>
        <begin position="240"/>
        <end position="259"/>
    </location>
</feature>
<dbReference type="Pfam" id="PF00892">
    <property type="entry name" value="EamA"/>
    <property type="match status" value="2"/>
</dbReference>
<keyword evidence="3 7" id="KW-0812">Transmembrane</keyword>
<dbReference type="InterPro" id="IPR000620">
    <property type="entry name" value="EamA_dom"/>
</dbReference>
<evidence type="ECO:0000256" key="1">
    <source>
        <dbReference type="ARBA" id="ARBA00004651"/>
    </source>
</evidence>
<feature type="transmembrane region" description="Helical" evidence="7">
    <location>
        <begin position="265"/>
        <end position="281"/>
    </location>
</feature>
<dbReference type="RefSeq" id="WP_237467946.1">
    <property type="nucleotide sequence ID" value="NZ_CAKLDI010000002.1"/>
</dbReference>
<sequence length="335" mass="37022">MNFLLPLITVSLWAGNGIVNKLAAPIIAPGAIAFYRWFVALVILLPFCAYGVYRQWAVIKQWLPKLFCLSLLGMVFNQSFGYWAGHYTSATNMALITSMVPLFSLFFSVFLLNQAITMPALLGTLCSLFGVGVMVSQGNWSNLMAQGMNVGDGLMILASLSYGLYCVLLRRWQMPFGNWMMVFLQGTAAVVMLSPLWWLSDDTIPSQQAMPLIAYAAIAASVIAPWCWMKAINQVGVTQAAMYMNLMPIITAVLAAYTLNEELQRYHYVGGLLVIGGVLMLQQQERLMRRMARIWLAGKTKMGQEAEPPHEPQQAPVMADASVDKQAAMPTAKTV</sequence>
<evidence type="ECO:0000256" key="3">
    <source>
        <dbReference type="ARBA" id="ARBA00022692"/>
    </source>
</evidence>
<feature type="transmembrane region" description="Helical" evidence="7">
    <location>
        <begin position="209"/>
        <end position="228"/>
    </location>
</feature>
<evidence type="ECO:0000256" key="6">
    <source>
        <dbReference type="SAM" id="MobiDB-lite"/>
    </source>
</evidence>
<dbReference type="Proteomes" id="UP000838672">
    <property type="component" value="Unassembled WGS sequence"/>
</dbReference>
<evidence type="ECO:0000256" key="7">
    <source>
        <dbReference type="SAM" id="Phobius"/>
    </source>
</evidence>
<name>A0ABN8DVF2_9VIBR</name>